<keyword evidence="4 9" id="KW-0997">Cell inner membrane</keyword>
<feature type="domain" description="Tripartite ATP-independent periplasmic transporters DctQ component" evidence="10">
    <location>
        <begin position="33"/>
        <end position="160"/>
    </location>
</feature>
<name>A0ABV7DMK9_9HYPH</name>
<evidence type="ECO:0000256" key="5">
    <source>
        <dbReference type="ARBA" id="ARBA00022692"/>
    </source>
</evidence>
<gene>
    <name evidence="11" type="ORF">ACFOHH_20645</name>
</gene>
<dbReference type="Proteomes" id="UP001595377">
    <property type="component" value="Unassembled WGS sequence"/>
</dbReference>
<sequence length="169" mass="19072">MKFTTIDRYVGIFGFWFGRLLDTVIGLLIAGLLAVVFSQFIDRNFFPFWRDSPEEYVKIGLTWLCFIGVVRAFSANEHIRVTILQDSLPPWLVVWIDTFIDALLLVLLLILTVKCWQMVQAAQYQIVLGTDLSLAVPASGILVGIALMVPLTAWRIVRRIVLGSAEQEG</sequence>
<comment type="caution">
    <text evidence="11">The sequence shown here is derived from an EMBL/GenBank/DDBJ whole genome shotgun (WGS) entry which is preliminary data.</text>
</comment>
<feature type="transmembrane region" description="Helical" evidence="9">
    <location>
        <begin position="20"/>
        <end position="41"/>
    </location>
</feature>
<comment type="similarity">
    <text evidence="8 9">Belongs to the TRAP transporter small permease family.</text>
</comment>
<evidence type="ECO:0000256" key="2">
    <source>
        <dbReference type="ARBA" id="ARBA00022448"/>
    </source>
</evidence>
<evidence type="ECO:0000313" key="11">
    <source>
        <dbReference type="EMBL" id="MFC3075532.1"/>
    </source>
</evidence>
<keyword evidence="3" id="KW-1003">Cell membrane</keyword>
<proteinExistence type="inferred from homology"/>
<accession>A0ABV7DMK9</accession>
<evidence type="ECO:0000256" key="4">
    <source>
        <dbReference type="ARBA" id="ARBA00022519"/>
    </source>
</evidence>
<protein>
    <recommendedName>
        <fullName evidence="9">TRAP transporter small permease protein</fullName>
    </recommendedName>
</protein>
<reference evidence="12" key="1">
    <citation type="journal article" date="2019" name="Int. J. Syst. Evol. Microbiol.">
        <title>The Global Catalogue of Microorganisms (GCM) 10K type strain sequencing project: providing services to taxonomists for standard genome sequencing and annotation.</title>
        <authorList>
            <consortium name="The Broad Institute Genomics Platform"/>
            <consortium name="The Broad Institute Genome Sequencing Center for Infectious Disease"/>
            <person name="Wu L."/>
            <person name="Ma J."/>
        </authorList>
    </citation>
    <scope>NUCLEOTIDE SEQUENCE [LARGE SCALE GENOMIC DNA]</scope>
    <source>
        <strain evidence="12">KCTC 52677</strain>
    </source>
</reference>
<evidence type="ECO:0000256" key="6">
    <source>
        <dbReference type="ARBA" id="ARBA00022989"/>
    </source>
</evidence>
<dbReference type="EMBL" id="JBHRSP010000034">
    <property type="protein sequence ID" value="MFC3075532.1"/>
    <property type="molecule type" value="Genomic_DNA"/>
</dbReference>
<comment type="subunit">
    <text evidence="9">The complex comprises the extracytoplasmic solute receptor protein and the two transmembrane proteins.</text>
</comment>
<evidence type="ECO:0000256" key="1">
    <source>
        <dbReference type="ARBA" id="ARBA00004429"/>
    </source>
</evidence>
<keyword evidence="7 9" id="KW-0472">Membrane</keyword>
<evidence type="ECO:0000256" key="7">
    <source>
        <dbReference type="ARBA" id="ARBA00023136"/>
    </source>
</evidence>
<evidence type="ECO:0000256" key="8">
    <source>
        <dbReference type="ARBA" id="ARBA00038436"/>
    </source>
</evidence>
<feature type="transmembrane region" description="Helical" evidence="9">
    <location>
        <begin position="91"/>
        <end position="112"/>
    </location>
</feature>
<evidence type="ECO:0000256" key="3">
    <source>
        <dbReference type="ARBA" id="ARBA00022475"/>
    </source>
</evidence>
<dbReference type="RefSeq" id="WP_257314571.1">
    <property type="nucleotide sequence ID" value="NZ_JANFDG010000007.1"/>
</dbReference>
<feature type="transmembrane region" description="Helical" evidence="9">
    <location>
        <begin position="61"/>
        <end position="79"/>
    </location>
</feature>
<comment type="function">
    <text evidence="9">Part of the tripartite ATP-independent periplasmic (TRAP) transport system.</text>
</comment>
<keyword evidence="12" id="KW-1185">Reference proteome</keyword>
<organism evidence="11 12">
    <name type="scientific">Shinella pollutisoli</name>
    <dbReference type="NCBI Taxonomy" id="2250594"/>
    <lineage>
        <taxon>Bacteria</taxon>
        <taxon>Pseudomonadati</taxon>
        <taxon>Pseudomonadota</taxon>
        <taxon>Alphaproteobacteria</taxon>
        <taxon>Hyphomicrobiales</taxon>
        <taxon>Rhizobiaceae</taxon>
        <taxon>Shinella</taxon>
    </lineage>
</organism>
<keyword evidence="2 9" id="KW-0813">Transport</keyword>
<comment type="subcellular location">
    <subcellularLocation>
        <location evidence="1 9">Cell inner membrane</location>
        <topology evidence="1 9">Multi-pass membrane protein</topology>
    </subcellularLocation>
</comment>
<evidence type="ECO:0000313" key="12">
    <source>
        <dbReference type="Proteomes" id="UP001595377"/>
    </source>
</evidence>
<keyword evidence="6 9" id="KW-1133">Transmembrane helix</keyword>
<keyword evidence="5 9" id="KW-0812">Transmembrane</keyword>
<evidence type="ECO:0000256" key="9">
    <source>
        <dbReference type="RuleBase" id="RU369079"/>
    </source>
</evidence>
<evidence type="ECO:0000259" key="10">
    <source>
        <dbReference type="Pfam" id="PF04290"/>
    </source>
</evidence>
<feature type="transmembrane region" description="Helical" evidence="9">
    <location>
        <begin position="132"/>
        <end position="154"/>
    </location>
</feature>
<dbReference type="InterPro" id="IPR007387">
    <property type="entry name" value="TRAP_DctQ"/>
</dbReference>
<dbReference type="PANTHER" id="PTHR35011">
    <property type="entry name" value="2,3-DIKETO-L-GULONATE TRAP TRANSPORTER SMALL PERMEASE PROTEIN YIAM"/>
    <property type="match status" value="1"/>
</dbReference>
<dbReference type="InterPro" id="IPR055348">
    <property type="entry name" value="DctQ"/>
</dbReference>
<dbReference type="Pfam" id="PF04290">
    <property type="entry name" value="DctQ"/>
    <property type="match status" value="1"/>
</dbReference>